<evidence type="ECO:0000313" key="2">
    <source>
        <dbReference type="Proteomes" id="UP001652661"/>
    </source>
</evidence>
<evidence type="ECO:0000256" key="1">
    <source>
        <dbReference type="SAM" id="MobiDB-lite"/>
    </source>
</evidence>
<dbReference type="OrthoDB" id="7865731at2759"/>
<reference evidence="2" key="1">
    <citation type="submission" date="2025-05" db="UniProtKB">
        <authorList>
            <consortium name="RefSeq"/>
        </authorList>
    </citation>
    <scope>NUCLEOTIDE SEQUENCE [LARGE SCALE GENOMIC DNA]</scope>
    <source>
        <strain evidence="2">14028-0561.14</strain>
    </source>
</reference>
<proteinExistence type="predicted"/>
<sequence>MTQRLALQHILTTQLANNWEREDSAKATLAKLNGRKDKLRQSLRTIHVPARYHAMMPETSKTYENMVDRIHQTMQSVRPKRRPLPAVALPDAAIPAGSTTVSTPLPSTLVPKHYPKRSRSGRVKGGASPTKAHGSGSITKGNQKNLALIRAGLNLKMQQARNGGPATKNLKGLSVQKHMNEVMRQKNVLESMLMQHKRLRQDRQTIVMDMQRMRADLDRICNKLDNSLQSLTSTVTTFSIAPSPAKEAIKKKVSHSSVVPRKAKANPIPAIKAQKSGTQKMASVRRSGILKAKANPNMWNRQRLHAN</sequence>
<feature type="region of interest" description="Disordered" evidence="1">
    <location>
        <begin position="97"/>
        <end position="140"/>
    </location>
</feature>
<organism evidence="2 3">
    <name type="scientific">Drosophila kikkawai</name>
    <name type="common">Fruit fly</name>
    <dbReference type="NCBI Taxonomy" id="30033"/>
    <lineage>
        <taxon>Eukaryota</taxon>
        <taxon>Metazoa</taxon>
        <taxon>Ecdysozoa</taxon>
        <taxon>Arthropoda</taxon>
        <taxon>Hexapoda</taxon>
        <taxon>Insecta</taxon>
        <taxon>Pterygota</taxon>
        <taxon>Neoptera</taxon>
        <taxon>Endopterygota</taxon>
        <taxon>Diptera</taxon>
        <taxon>Brachycera</taxon>
        <taxon>Muscomorpha</taxon>
        <taxon>Ephydroidea</taxon>
        <taxon>Drosophilidae</taxon>
        <taxon>Drosophila</taxon>
        <taxon>Sophophora</taxon>
    </lineage>
</organism>
<evidence type="ECO:0000313" key="3">
    <source>
        <dbReference type="RefSeq" id="XP_017029406.1"/>
    </source>
</evidence>
<name>A0A6P4J258_DROKI</name>
<dbReference type="GeneID" id="108079573"/>
<reference evidence="3" key="2">
    <citation type="submission" date="2025-08" db="UniProtKB">
        <authorList>
            <consortium name="RefSeq"/>
        </authorList>
    </citation>
    <scope>IDENTIFICATION</scope>
    <source>
        <strain evidence="3">14028-0561.14</strain>
        <tissue evidence="3">Whole fly</tissue>
    </source>
</reference>
<keyword evidence="2" id="KW-1185">Reference proteome</keyword>
<feature type="compositionally biased region" description="Low complexity" evidence="1">
    <location>
        <begin position="98"/>
        <end position="111"/>
    </location>
</feature>
<feature type="compositionally biased region" description="Basic residues" evidence="1">
    <location>
        <begin position="113"/>
        <end position="122"/>
    </location>
</feature>
<protein>
    <submittedName>
        <fullName evidence="3">Uncharacterized protein</fullName>
    </submittedName>
</protein>
<dbReference type="AlphaFoldDB" id="A0A6P4J258"/>
<dbReference type="Proteomes" id="UP001652661">
    <property type="component" value="Chromosome 2L"/>
</dbReference>
<gene>
    <name evidence="3" type="primary">LOC108079573</name>
</gene>
<accession>A0A6P4J258</accession>
<dbReference type="RefSeq" id="XP_017029406.1">
    <property type="nucleotide sequence ID" value="XM_017173917.3"/>
</dbReference>